<name>A0ABD6AFR9_9EURY</name>
<organism evidence="2 3">
    <name type="scientific">Halomarina halobia</name>
    <dbReference type="NCBI Taxonomy" id="3033386"/>
    <lineage>
        <taxon>Archaea</taxon>
        <taxon>Methanobacteriati</taxon>
        <taxon>Methanobacteriota</taxon>
        <taxon>Stenosarchaea group</taxon>
        <taxon>Halobacteria</taxon>
        <taxon>Halobacteriales</taxon>
        <taxon>Natronomonadaceae</taxon>
        <taxon>Halomarina</taxon>
    </lineage>
</organism>
<comment type="caution">
    <text evidence="2">The sequence shown here is derived from an EMBL/GenBank/DDBJ whole genome shotgun (WGS) entry which is preliminary data.</text>
</comment>
<proteinExistence type="predicted"/>
<evidence type="ECO:0000313" key="3">
    <source>
        <dbReference type="Proteomes" id="UP001596547"/>
    </source>
</evidence>
<dbReference type="EMBL" id="JBHTBF010000003">
    <property type="protein sequence ID" value="MFC7319047.1"/>
    <property type="molecule type" value="Genomic_DNA"/>
</dbReference>
<evidence type="ECO:0000259" key="1">
    <source>
        <dbReference type="Pfam" id="PF00899"/>
    </source>
</evidence>
<sequence>MTIPLSEDEFYRRRDDRTDTVLTDLGEETYYQNAKLLVTADTDIATTYAGQVAMLTLGNVLSRFARNVDLQVPAVPLHEQLRVSQERLPDRLNHEMTAANPFGAFNPEQTWSPAEYDAAIALGTTGTPIDPTVHLDVSGWQARITRNAPLQPFDARKANPIGPAVGACLAVAEVFKIIAQLSRVHPTNGYTFDAFGLEALPPTEQAHRPALPESVRLGDVHLIGVGSVGSALLYFLRMLPVHAHFDLVDFDDIEYANLNRSPIFTAQQATAKTAKPAAGEEYLAGHVPATGHHMPYDEFVDTGQADTPDVVIPVANEHDVRASIQFNRPPVMVHTTTGGSRVYVRRHIPIVDPCLLCHFPPDDPGFDPECATAPVTNTPATTEDAEQADAALPFVSVMAGALLAGELVKLTLPDYPVTKNFVELDMFSTFAESPLAYDRPCLPGCPFCSSQSETVHRRLIKKTQFAHLSDN</sequence>
<accession>A0ABD6AFR9</accession>
<reference evidence="2 3" key="1">
    <citation type="journal article" date="2019" name="Int. J. Syst. Evol. Microbiol.">
        <title>The Global Catalogue of Microorganisms (GCM) 10K type strain sequencing project: providing services to taxonomists for standard genome sequencing and annotation.</title>
        <authorList>
            <consortium name="The Broad Institute Genomics Platform"/>
            <consortium name="The Broad Institute Genome Sequencing Center for Infectious Disease"/>
            <person name="Wu L."/>
            <person name="Ma J."/>
        </authorList>
    </citation>
    <scope>NUCLEOTIDE SEQUENCE [LARGE SCALE GENOMIC DNA]</scope>
    <source>
        <strain evidence="2 3">PSR21</strain>
    </source>
</reference>
<dbReference type="Proteomes" id="UP001596547">
    <property type="component" value="Unassembled WGS sequence"/>
</dbReference>
<evidence type="ECO:0000313" key="2">
    <source>
        <dbReference type="EMBL" id="MFC7319047.1"/>
    </source>
</evidence>
<feature type="domain" description="THIF-type NAD/FAD binding fold" evidence="1">
    <location>
        <begin position="219"/>
        <end position="429"/>
    </location>
</feature>
<keyword evidence="2" id="KW-0808">Transferase</keyword>
<dbReference type="Pfam" id="PF00899">
    <property type="entry name" value="ThiF"/>
    <property type="match status" value="1"/>
</dbReference>
<gene>
    <name evidence="2" type="ORF">ACFQPE_19950</name>
</gene>
<protein>
    <submittedName>
        <fullName evidence="2">ThiF family adenylyltransferase</fullName>
    </submittedName>
</protein>
<dbReference type="SUPFAM" id="SSF69572">
    <property type="entry name" value="Activating enzymes of the ubiquitin-like proteins"/>
    <property type="match status" value="1"/>
</dbReference>
<keyword evidence="3" id="KW-1185">Reference proteome</keyword>
<dbReference type="GO" id="GO:0016779">
    <property type="term" value="F:nucleotidyltransferase activity"/>
    <property type="evidence" value="ECO:0007669"/>
    <property type="project" value="UniProtKB-KW"/>
</dbReference>
<keyword evidence="2" id="KW-0548">Nucleotidyltransferase</keyword>
<dbReference type="InterPro" id="IPR035985">
    <property type="entry name" value="Ubiquitin-activating_enz"/>
</dbReference>
<dbReference type="GeneID" id="79317764"/>
<dbReference type="InterPro" id="IPR000594">
    <property type="entry name" value="ThiF_NAD_FAD-bd"/>
</dbReference>
<dbReference type="RefSeq" id="WP_276306122.1">
    <property type="nucleotide sequence ID" value="NZ_CP119993.1"/>
</dbReference>
<dbReference type="Gene3D" id="3.40.50.720">
    <property type="entry name" value="NAD(P)-binding Rossmann-like Domain"/>
    <property type="match status" value="1"/>
</dbReference>
<dbReference type="AlphaFoldDB" id="A0ABD6AFR9"/>